<dbReference type="Proteomes" id="UP000093080">
    <property type="component" value="Unassembled WGS sequence"/>
</dbReference>
<keyword evidence="2" id="KW-1185">Reference proteome</keyword>
<dbReference type="EMBL" id="MAGO01000001">
    <property type="protein sequence ID" value="OCC16503.1"/>
    <property type="molecule type" value="Genomic_DNA"/>
</dbReference>
<sequence length="44" mass="5253">MFFDIRHLHRPPYIRYFYALGGDTVFALGNNESPFRKNTFFAPK</sequence>
<evidence type="ECO:0000313" key="2">
    <source>
        <dbReference type="Proteomes" id="UP000093080"/>
    </source>
</evidence>
<accession>A0A1B9F9E2</accession>
<organism evidence="1 2">
    <name type="scientific">Dissulfuribacter thermophilus</name>
    <dbReference type="NCBI Taxonomy" id="1156395"/>
    <lineage>
        <taxon>Bacteria</taxon>
        <taxon>Pseudomonadati</taxon>
        <taxon>Thermodesulfobacteriota</taxon>
        <taxon>Dissulfuribacteria</taxon>
        <taxon>Dissulfuribacterales</taxon>
        <taxon>Dissulfuribacteraceae</taxon>
        <taxon>Dissulfuribacter</taxon>
    </lineage>
</organism>
<name>A0A1B9F9E2_9BACT</name>
<evidence type="ECO:0000313" key="1">
    <source>
        <dbReference type="EMBL" id="OCC16503.1"/>
    </source>
</evidence>
<protein>
    <submittedName>
        <fullName evidence="1">Uncharacterized protein</fullName>
    </submittedName>
</protein>
<proteinExistence type="predicted"/>
<dbReference type="STRING" id="1156395.DBT_0320"/>
<gene>
    <name evidence="1" type="ORF">DBT_0320</name>
</gene>
<reference evidence="1 2" key="1">
    <citation type="submission" date="2016-06" db="EMBL/GenBank/DDBJ databases">
        <title>Respiratory ammonification of nitrate coupled to the oxidation of elemental sulfur in deep-sea autotrophic thermophilic bacteria.</title>
        <authorList>
            <person name="Slobodkina G.B."/>
            <person name="Mardanov A.V."/>
            <person name="Ravin N.V."/>
            <person name="Frolova A.A."/>
            <person name="Viryasiv M.B."/>
            <person name="Chernyh N.A."/>
            <person name="Bonch-Osmolovskaya E.A."/>
            <person name="Slobodkin A.I."/>
        </authorList>
    </citation>
    <scope>NUCLEOTIDE SEQUENCE [LARGE SCALE GENOMIC DNA]</scope>
    <source>
        <strain evidence="1 2">S69</strain>
    </source>
</reference>
<dbReference type="AlphaFoldDB" id="A0A1B9F9E2"/>
<comment type="caution">
    <text evidence="1">The sequence shown here is derived from an EMBL/GenBank/DDBJ whole genome shotgun (WGS) entry which is preliminary data.</text>
</comment>